<gene>
    <name evidence="1" type="ORF">BIY29_08465</name>
</gene>
<name>A0A421DPC5_9GAMM</name>
<organism evidence="1 2">
    <name type="scientific">Brenneria alni</name>
    <dbReference type="NCBI Taxonomy" id="71656"/>
    <lineage>
        <taxon>Bacteria</taxon>
        <taxon>Pseudomonadati</taxon>
        <taxon>Pseudomonadota</taxon>
        <taxon>Gammaproteobacteria</taxon>
        <taxon>Enterobacterales</taxon>
        <taxon>Pectobacteriaceae</taxon>
        <taxon>Brenneria</taxon>
    </lineage>
</organism>
<evidence type="ECO:0000313" key="2">
    <source>
        <dbReference type="Proteomes" id="UP000285648"/>
    </source>
</evidence>
<dbReference type="AlphaFoldDB" id="A0A421DPC5"/>
<proteinExistence type="predicted"/>
<dbReference type="Proteomes" id="UP000285648">
    <property type="component" value="Unassembled WGS sequence"/>
</dbReference>
<evidence type="ECO:0000313" key="1">
    <source>
        <dbReference type="EMBL" id="RLM24741.1"/>
    </source>
</evidence>
<dbReference type="RefSeq" id="WP_240630049.1">
    <property type="nucleotide sequence ID" value="NZ_MJLZ01000015.1"/>
</dbReference>
<comment type="caution">
    <text evidence="1">The sequence shown here is derived from an EMBL/GenBank/DDBJ whole genome shotgun (WGS) entry which is preliminary data.</text>
</comment>
<protein>
    <submittedName>
        <fullName evidence="1">Uncharacterized protein</fullName>
    </submittedName>
</protein>
<keyword evidence="2" id="KW-1185">Reference proteome</keyword>
<reference evidence="1 2" key="1">
    <citation type="submission" date="2016-09" db="EMBL/GenBank/DDBJ databases">
        <authorList>
            <person name="Doonan J."/>
            <person name="Pachebat J.A."/>
            <person name="Golyshin P.N."/>
            <person name="Denman S."/>
            <person name="Mcdonald J.E."/>
        </authorList>
    </citation>
    <scope>NUCLEOTIDE SEQUENCE [LARGE SCALE GENOMIC DNA]</scope>
    <source>
        <strain evidence="1 2">NCPPB 3934</strain>
    </source>
</reference>
<dbReference type="EMBL" id="MJLZ01000015">
    <property type="protein sequence ID" value="RLM24741.1"/>
    <property type="molecule type" value="Genomic_DNA"/>
</dbReference>
<accession>A0A421DPC5</accession>
<sequence length="168" mass="19178">MEKLKPMFPARDENGWWTHPYFSETYSYGWAEDNNFDIEFIFLENEVGFEKAKERYWGVGASDCEGWEPISPDGDGWFIASIHDTEDGPVCIWLRNKTKNEEENSLINAIGKITTITTCVVCGCDDNHACVNEFHEVCYWLRVNRNTGLGVCSQCAVFIGADIDSVRK</sequence>